<accession>A0A210PZ48</accession>
<keyword evidence="3" id="KW-1185">Reference proteome</keyword>
<dbReference type="GO" id="GO:0000127">
    <property type="term" value="C:transcription factor TFIIIC complex"/>
    <property type="evidence" value="ECO:0007669"/>
    <property type="project" value="InterPro"/>
</dbReference>
<dbReference type="Pfam" id="PF12657">
    <property type="entry name" value="TFIIIC_delta"/>
    <property type="match status" value="1"/>
</dbReference>
<evidence type="ECO:0000259" key="1">
    <source>
        <dbReference type="Pfam" id="PF12657"/>
    </source>
</evidence>
<dbReference type="SUPFAM" id="SSF50978">
    <property type="entry name" value="WD40 repeat-like"/>
    <property type="match status" value="1"/>
</dbReference>
<dbReference type="InterPro" id="IPR036322">
    <property type="entry name" value="WD40_repeat_dom_sf"/>
</dbReference>
<dbReference type="OrthoDB" id="6021743at2759"/>
<reference evidence="2 3" key="1">
    <citation type="journal article" date="2017" name="Nat. Ecol. Evol.">
        <title>Scallop genome provides insights into evolution of bilaterian karyotype and development.</title>
        <authorList>
            <person name="Wang S."/>
            <person name="Zhang J."/>
            <person name="Jiao W."/>
            <person name="Li J."/>
            <person name="Xun X."/>
            <person name="Sun Y."/>
            <person name="Guo X."/>
            <person name="Huan P."/>
            <person name="Dong B."/>
            <person name="Zhang L."/>
            <person name="Hu X."/>
            <person name="Sun X."/>
            <person name="Wang J."/>
            <person name="Zhao C."/>
            <person name="Wang Y."/>
            <person name="Wang D."/>
            <person name="Huang X."/>
            <person name="Wang R."/>
            <person name="Lv J."/>
            <person name="Li Y."/>
            <person name="Zhang Z."/>
            <person name="Liu B."/>
            <person name="Lu W."/>
            <person name="Hui Y."/>
            <person name="Liang J."/>
            <person name="Zhou Z."/>
            <person name="Hou R."/>
            <person name="Li X."/>
            <person name="Liu Y."/>
            <person name="Li H."/>
            <person name="Ning X."/>
            <person name="Lin Y."/>
            <person name="Zhao L."/>
            <person name="Xing Q."/>
            <person name="Dou J."/>
            <person name="Li Y."/>
            <person name="Mao J."/>
            <person name="Guo H."/>
            <person name="Dou H."/>
            <person name="Li T."/>
            <person name="Mu C."/>
            <person name="Jiang W."/>
            <person name="Fu Q."/>
            <person name="Fu X."/>
            <person name="Miao Y."/>
            <person name="Liu J."/>
            <person name="Yu Q."/>
            <person name="Li R."/>
            <person name="Liao H."/>
            <person name="Li X."/>
            <person name="Kong Y."/>
            <person name="Jiang Z."/>
            <person name="Chourrout D."/>
            <person name="Li R."/>
            <person name="Bao Z."/>
        </authorList>
    </citation>
    <scope>NUCLEOTIDE SEQUENCE [LARGE SCALE GENOMIC DNA]</scope>
    <source>
        <strain evidence="2 3">PY_sf001</strain>
    </source>
</reference>
<protein>
    <submittedName>
        <fullName evidence="2">General transcription factor 3C polypeptide 4</fullName>
    </submittedName>
</protein>
<organism evidence="2 3">
    <name type="scientific">Mizuhopecten yessoensis</name>
    <name type="common">Japanese scallop</name>
    <name type="synonym">Patinopecten yessoensis</name>
    <dbReference type="NCBI Taxonomy" id="6573"/>
    <lineage>
        <taxon>Eukaryota</taxon>
        <taxon>Metazoa</taxon>
        <taxon>Spiralia</taxon>
        <taxon>Lophotrochozoa</taxon>
        <taxon>Mollusca</taxon>
        <taxon>Bivalvia</taxon>
        <taxon>Autobranchia</taxon>
        <taxon>Pteriomorphia</taxon>
        <taxon>Pectinida</taxon>
        <taxon>Pectinoidea</taxon>
        <taxon>Pectinidae</taxon>
        <taxon>Mizuhopecten</taxon>
    </lineage>
</organism>
<dbReference type="PANTHER" id="PTHR15496">
    <property type="entry name" value="GENERAL TRANSCRIPTION FACTOR 3C POLYPEPTIDE 4 FAMILY"/>
    <property type="match status" value="1"/>
</dbReference>
<dbReference type="InterPro" id="IPR024761">
    <property type="entry name" value="TFIIIC_delta_N"/>
</dbReference>
<dbReference type="InterPro" id="IPR044230">
    <property type="entry name" value="GTF3C4"/>
</dbReference>
<dbReference type="PANTHER" id="PTHR15496:SF2">
    <property type="entry name" value="GENERAL TRANSCRIPTION FACTOR 3C POLYPEPTIDE 4"/>
    <property type="match status" value="1"/>
</dbReference>
<proteinExistence type="predicted"/>
<feature type="domain" description="Transcription factor IIIC 90kDa subunit N-terminal" evidence="1">
    <location>
        <begin position="25"/>
        <end position="405"/>
    </location>
</feature>
<evidence type="ECO:0000313" key="3">
    <source>
        <dbReference type="Proteomes" id="UP000242188"/>
    </source>
</evidence>
<dbReference type="EMBL" id="NEDP02005357">
    <property type="protein sequence ID" value="OWF41758.1"/>
    <property type="molecule type" value="Genomic_DNA"/>
</dbReference>
<dbReference type="GO" id="GO:0004402">
    <property type="term" value="F:histone acetyltransferase activity"/>
    <property type="evidence" value="ECO:0007669"/>
    <property type="project" value="InterPro"/>
</dbReference>
<dbReference type="Gene3D" id="2.130.10.10">
    <property type="entry name" value="YVTN repeat-like/Quinoprotein amine dehydrogenase"/>
    <property type="match status" value="1"/>
</dbReference>
<dbReference type="GO" id="GO:0006384">
    <property type="term" value="P:transcription initiation at RNA polymerase III promoter"/>
    <property type="evidence" value="ECO:0007669"/>
    <property type="project" value="InterPro"/>
</dbReference>
<gene>
    <name evidence="2" type="ORF">KP79_PYT19183</name>
</gene>
<dbReference type="Proteomes" id="UP000242188">
    <property type="component" value="Unassembled WGS sequence"/>
</dbReference>
<name>A0A210PZ48_MIZYE</name>
<dbReference type="InterPro" id="IPR015943">
    <property type="entry name" value="WD40/YVTN_repeat-like_dom_sf"/>
</dbReference>
<evidence type="ECO:0000313" key="2">
    <source>
        <dbReference type="EMBL" id="OWF41758.1"/>
    </source>
</evidence>
<sequence>MAADGTEGCMYTFNLKPSCINAVKWSSDGRVAIAANECVLLMELDYSPHQLVSSSSCHIKSIPAWKEQHNMSGLDEVQFRDLQENTKSPELKQELALDHTLCPLVKSASTHAGYRTICWSPVGGDRLGRCILATLSHDHRLLLYSTQDTQSTWSLVADLSKLYLENSEWKNTDRTDINYLKTKMYSLSALEMAWTTTCTERNANCSTGTAILSVAMRNGDIVLWLIKFPCQSQEDCKLLKKMTFTSNAPSAVAWSQTPVTMATGTAVDFMAVGYQNGRVDLTSVNLEDGSIVSSLSLHTDEDLLTASCLYMKMISQDQLLVLFAKECFLMAYVVKISDGSLRLLHNSHVMVATTLYITAVCYKEEVLLLSTCDGLLFKGSVSVTNKGVSISLKQWNTDFTRSTENNSGQCYGVDLSDNCMLMCALMSSSRKDFGTFKAKMFKKPMNLHVQPIIHESDELEELKKKVERMIKNETAPLTWMVDVMETFRIHLWQGKDLAPAITNYISNPTSWYTLPLKTLRVLRYFLITINLHIPRNPDSTEPNQEVALAEKNIHKVKDVIIGRYIVDSLEVLQSRRAKMTEKDKCVCSNMLRYMEHHQQKYEDTPLHARLDTLRQSLGKIDTSSQSCCVCGKTAAIGDNYTLSCDEGHTFGTFTQHILLSHQSQTVVILTY</sequence>
<dbReference type="STRING" id="6573.A0A210PZ48"/>
<dbReference type="AlphaFoldDB" id="A0A210PZ48"/>
<comment type="caution">
    <text evidence="2">The sequence shown here is derived from an EMBL/GenBank/DDBJ whole genome shotgun (WGS) entry which is preliminary data.</text>
</comment>